<evidence type="ECO:0000313" key="5">
    <source>
        <dbReference type="EMBL" id="MCL7044192.1"/>
    </source>
</evidence>
<dbReference type="PANTHER" id="PTHR33214">
    <property type="entry name" value="BIFUNCTIONAL INHIBITOR/LIPID-TRANSFER PROTEIN/SEED STORAGE 2S ALBUMIN SUPERFAMILY PROTEIN"/>
    <property type="match status" value="1"/>
</dbReference>
<feature type="signal peptide" evidence="3">
    <location>
        <begin position="1"/>
        <end position="27"/>
    </location>
</feature>
<evidence type="ECO:0000256" key="2">
    <source>
        <dbReference type="ARBA" id="ARBA00023121"/>
    </source>
</evidence>
<dbReference type="SUPFAM" id="SSF47699">
    <property type="entry name" value="Bifunctional inhibitor/lipid-transfer protein/seed storage 2S albumin"/>
    <property type="match status" value="1"/>
</dbReference>
<dbReference type="InterPro" id="IPR036312">
    <property type="entry name" value="Bifun_inhib/LTP/seed_sf"/>
</dbReference>
<dbReference type="GO" id="GO:0008289">
    <property type="term" value="F:lipid binding"/>
    <property type="evidence" value="ECO:0007669"/>
    <property type="project" value="UniProtKB-KW"/>
</dbReference>
<keyword evidence="1" id="KW-0813">Transport</keyword>
<evidence type="ECO:0000259" key="4">
    <source>
        <dbReference type="SMART" id="SM00499"/>
    </source>
</evidence>
<dbReference type="AlphaFoldDB" id="A0AA41VMV5"/>
<gene>
    <name evidence="5" type="ORF">MKW94_005233</name>
</gene>
<dbReference type="InterPro" id="IPR033872">
    <property type="entry name" value="nsLTP2"/>
</dbReference>
<dbReference type="InterPro" id="IPR016140">
    <property type="entry name" value="Bifunc_inhib/LTP/seed_store"/>
</dbReference>
<dbReference type="GO" id="GO:0006869">
    <property type="term" value="P:lipid transport"/>
    <property type="evidence" value="ECO:0007669"/>
    <property type="project" value="InterPro"/>
</dbReference>
<dbReference type="Proteomes" id="UP001177140">
    <property type="component" value="Unassembled WGS sequence"/>
</dbReference>
<dbReference type="SMART" id="SM00499">
    <property type="entry name" value="AAI"/>
    <property type="match status" value="1"/>
</dbReference>
<dbReference type="PANTHER" id="PTHR33214:SF69">
    <property type="entry name" value="BIFUNCTIONAL INHIBITOR_LIPID-TRANSFER PROTEIN_SEED STORAGE 2S ALBUMIN SUPERFAMILY PROTEIN"/>
    <property type="match status" value="1"/>
</dbReference>
<dbReference type="Pfam" id="PF00234">
    <property type="entry name" value="Tryp_alpha_amyl"/>
    <property type="match status" value="1"/>
</dbReference>
<comment type="caution">
    <text evidence="5">The sequence shown here is derived from an EMBL/GenBank/DDBJ whole genome shotgun (WGS) entry which is preliminary data.</text>
</comment>
<dbReference type="EMBL" id="JAJJMA010255262">
    <property type="protein sequence ID" value="MCL7044192.1"/>
    <property type="molecule type" value="Genomic_DNA"/>
</dbReference>
<evidence type="ECO:0000256" key="3">
    <source>
        <dbReference type="SAM" id="SignalP"/>
    </source>
</evidence>
<dbReference type="CDD" id="cd01959">
    <property type="entry name" value="nsLTP2"/>
    <property type="match status" value="1"/>
</dbReference>
<feature type="chain" id="PRO_5041433782" description="Bifunctional inhibitor/plant lipid transfer protein/seed storage helical domain-containing protein" evidence="3">
    <location>
        <begin position="28"/>
        <end position="97"/>
    </location>
</feature>
<organism evidence="5 6">
    <name type="scientific">Papaver nudicaule</name>
    <name type="common">Iceland poppy</name>
    <dbReference type="NCBI Taxonomy" id="74823"/>
    <lineage>
        <taxon>Eukaryota</taxon>
        <taxon>Viridiplantae</taxon>
        <taxon>Streptophyta</taxon>
        <taxon>Embryophyta</taxon>
        <taxon>Tracheophyta</taxon>
        <taxon>Spermatophyta</taxon>
        <taxon>Magnoliopsida</taxon>
        <taxon>Ranunculales</taxon>
        <taxon>Papaveraceae</taxon>
        <taxon>Papaveroideae</taxon>
        <taxon>Papaver</taxon>
    </lineage>
</organism>
<keyword evidence="2" id="KW-0446">Lipid-binding</keyword>
<keyword evidence="6" id="KW-1185">Reference proteome</keyword>
<feature type="domain" description="Bifunctional inhibitor/plant lipid transfer protein/seed storage helical" evidence="4">
    <location>
        <begin position="30"/>
        <end position="97"/>
    </location>
</feature>
<proteinExistence type="predicted"/>
<accession>A0AA41VMV5</accession>
<protein>
    <recommendedName>
        <fullName evidence="4">Bifunctional inhibitor/plant lipid transfer protein/seed storage helical domain-containing protein</fullName>
    </recommendedName>
</protein>
<evidence type="ECO:0000313" key="6">
    <source>
        <dbReference type="Proteomes" id="UP001177140"/>
    </source>
</evidence>
<dbReference type="Gene3D" id="1.10.110.10">
    <property type="entry name" value="Plant lipid-transfer and hydrophobic proteins"/>
    <property type="match status" value="1"/>
</dbReference>
<keyword evidence="3" id="KW-0732">Signal</keyword>
<name>A0AA41VMV5_PAPNU</name>
<sequence length="97" mass="10507">MKVTYSSALVMSMLLLLLSNQAWFSTAVVCNPVALSPCLGAMMSAFVQPSMACCSSLRNQQPCLCQYMKDQSLQQYINSPNAKKVGDTCGVPFPTNC</sequence>
<reference evidence="5" key="1">
    <citation type="submission" date="2022-03" db="EMBL/GenBank/DDBJ databases">
        <title>A functionally conserved STORR gene fusion in Papaver species that diverged 16.8 million years ago.</title>
        <authorList>
            <person name="Catania T."/>
        </authorList>
    </citation>
    <scope>NUCLEOTIDE SEQUENCE</scope>
    <source>
        <strain evidence="5">S-191538</strain>
    </source>
</reference>
<evidence type="ECO:0000256" key="1">
    <source>
        <dbReference type="ARBA" id="ARBA00022448"/>
    </source>
</evidence>